<dbReference type="Proteomes" id="UP000436801">
    <property type="component" value="Unassembled WGS sequence"/>
</dbReference>
<dbReference type="RefSeq" id="WP_149682456.1">
    <property type="nucleotide sequence ID" value="NZ_FNBI01000004.1"/>
</dbReference>
<proteinExistence type="predicted"/>
<dbReference type="EMBL" id="FNBI01000004">
    <property type="protein sequence ID" value="SDF56816.1"/>
    <property type="molecule type" value="Genomic_DNA"/>
</dbReference>
<reference evidence="2 3" key="1">
    <citation type="submission" date="2016-10" db="EMBL/GenBank/DDBJ databases">
        <authorList>
            <person name="Varghese N."/>
            <person name="Submissions S."/>
        </authorList>
    </citation>
    <scope>NUCLEOTIDE SEQUENCE [LARGE SCALE GENOMIC DNA]</scope>
    <source>
        <strain evidence="2 3">S7-754</strain>
    </source>
</reference>
<name>A0A1G7M5E7_9SPHN</name>
<evidence type="ECO:0000313" key="1">
    <source>
        <dbReference type="EMBL" id="MWC45013.1"/>
    </source>
</evidence>
<dbReference type="EMBL" id="WSUT01000005">
    <property type="protein sequence ID" value="MWC45013.1"/>
    <property type="molecule type" value="Genomic_DNA"/>
</dbReference>
<evidence type="ECO:0000313" key="4">
    <source>
        <dbReference type="Proteomes" id="UP000436801"/>
    </source>
</evidence>
<evidence type="ECO:0000313" key="3">
    <source>
        <dbReference type="Proteomes" id="UP000323502"/>
    </source>
</evidence>
<accession>A0A1G7M5E7</accession>
<keyword evidence="3" id="KW-1185">Reference proteome</keyword>
<dbReference type="AlphaFoldDB" id="A0A1G7M5E7"/>
<organism evidence="2 3">
    <name type="scientific">Sphingomonas carotinifaciens</name>
    <dbReference type="NCBI Taxonomy" id="1166323"/>
    <lineage>
        <taxon>Bacteria</taxon>
        <taxon>Pseudomonadati</taxon>
        <taxon>Pseudomonadota</taxon>
        <taxon>Alphaproteobacteria</taxon>
        <taxon>Sphingomonadales</taxon>
        <taxon>Sphingomonadaceae</taxon>
        <taxon>Sphingomonas</taxon>
    </lineage>
</organism>
<dbReference type="Proteomes" id="UP000323502">
    <property type="component" value="Unassembled WGS sequence"/>
</dbReference>
<evidence type="ECO:0000313" key="2">
    <source>
        <dbReference type="EMBL" id="SDF56816.1"/>
    </source>
</evidence>
<reference evidence="1 4" key="2">
    <citation type="submission" date="2019-12" db="EMBL/GenBank/DDBJ databases">
        <authorList>
            <person name="Zheng J."/>
        </authorList>
    </citation>
    <scope>NUCLEOTIDE SEQUENCE [LARGE SCALE GENOMIC DNA]</scope>
    <source>
        <strain evidence="1 4">DSM 27347</strain>
    </source>
</reference>
<gene>
    <name evidence="1" type="ORF">GQR91_15425</name>
    <name evidence="2" type="ORF">SAMN05216557_10473</name>
</gene>
<protein>
    <submittedName>
        <fullName evidence="2">Uncharacterized protein</fullName>
    </submittedName>
</protein>
<sequence length="59" mass="5933">MASRDVAVAHLRKALSILDAESSDVTACHVQLAIDLILGPRSGTLDTGSLTAVATSAAA</sequence>